<feature type="domain" description="C2H2-type" evidence="13">
    <location>
        <begin position="1178"/>
        <end position="1205"/>
    </location>
</feature>
<dbReference type="GO" id="GO:0032502">
    <property type="term" value="P:developmental process"/>
    <property type="evidence" value="ECO:0007669"/>
    <property type="project" value="UniProtKB-ARBA"/>
</dbReference>
<feature type="domain" description="C2H2-type" evidence="13">
    <location>
        <begin position="1234"/>
        <end position="1261"/>
    </location>
</feature>
<proteinExistence type="inferred from homology"/>
<feature type="region of interest" description="Disordered" evidence="12">
    <location>
        <begin position="41"/>
        <end position="74"/>
    </location>
</feature>
<dbReference type="InterPro" id="IPR013087">
    <property type="entry name" value="Znf_C2H2_type"/>
</dbReference>
<dbReference type="EMBL" id="JAKKPZ010000001">
    <property type="protein sequence ID" value="KAI1728027.1"/>
    <property type="molecule type" value="Genomic_DNA"/>
</dbReference>
<evidence type="ECO:0000313" key="14">
    <source>
        <dbReference type="EMBL" id="KAI1728027.1"/>
    </source>
</evidence>
<keyword evidence="10" id="KW-0539">Nucleus</keyword>
<dbReference type="PROSITE" id="PS00028">
    <property type="entry name" value="ZINC_FINGER_C2H2_1"/>
    <property type="match status" value="3"/>
</dbReference>
<dbReference type="GO" id="GO:0008270">
    <property type="term" value="F:zinc ion binding"/>
    <property type="evidence" value="ECO:0007669"/>
    <property type="project" value="UniProtKB-KW"/>
</dbReference>
<evidence type="ECO:0000256" key="6">
    <source>
        <dbReference type="ARBA" id="ARBA00022833"/>
    </source>
</evidence>
<evidence type="ECO:0000256" key="8">
    <source>
        <dbReference type="ARBA" id="ARBA00023125"/>
    </source>
</evidence>
<comment type="similarity">
    <text evidence="2">Belongs to the krueppel C2H2-type zinc-finger protein family.</text>
</comment>
<reference evidence="14" key="1">
    <citation type="submission" date="2022-01" db="EMBL/GenBank/DDBJ databases">
        <title>Genome Sequence Resource for Two Populations of Ditylenchus destructor, the Migratory Endoparasitic Phytonematode.</title>
        <authorList>
            <person name="Zhang H."/>
            <person name="Lin R."/>
            <person name="Xie B."/>
        </authorList>
    </citation>
    <scope>NUCLEOTIDE SEQUENCE</scope>
    <source>
        <strain evidence="14">BazhouSP</strain>
    </source>
</reference>
<keyword evidence="9" id="KW-0804">Transcription</keyword>
<keyword evidence="15" id="KW-1185">Reference proteome</keyword>
<evidence type="ECO:0000256" key="4">
    <source>
        <dbReference type="ARBA" id="ARBA00022737"/>
    </source>
</evidence>
<dbReference type="PROSITE" id="PS50157">
    <property type="entry name" value="ZINC_FINGER_C2H2_2"/>
    <property type="match status" value="7"/>
</dbReference>
<evidence type="ECO:0000256" key="12">
    <source>
        <dbReference type="SAM" id="MobiDB-lite"/>
    </source>
</evidence>
<dbReference type="Pfam" id="PF13909">
    <property type="entry name" value="zf-H2C2_5"/>
    <property type="match status" value="3"/>
</dbReference>
<feature type="domain" description="C2H2-type" evidence="13">
    <location>
        <begin position="1122"/>
        <end position="1149"/>
    </location>
</feature>
<keyword evidence="8" id="KW-0238">DNA-binding</keyword>
<feature type="region of interest" description="Disordered" evidence="12">
    <location>
        <begin position="1"/>
        <end position="26"/>
    </location>
</feature>
<accession>A0AAD4NGI1</accession>
<evidence type="ECO:0000256" key="2">
    <source>
        <dbReference type="ARBA" id="ARBA00006991"/>
    </source>
</evidence>
<feature type="domain" description="C2H2-type" evidence="13">
    <location>
        <begin position="1290"/>
        <end position="1314"/>
    </location>
</feature>
<comment type="subcellular location">
    <subcellularLocation>
        <location evidence="1">Nucleus</location>
    </subcellularLocation>
</comment>
<feature type="domain" description="C2H2-type" evidence="13">
    <location>
        <begin position="1206"/>
        <end position="1233"/>
    </location>
</feature>
<feature type="region of interest" description="Disordered" evidence="12">
    <location>
        <begin position="403"/>
        <end position="427"/>
    </location>
</feature>
<keyword evidence="4" id="KW-0677">Repeat</keyword>
<dbReference type="PANTHER" id="PTHR16515">
    <property type="entry name" value="PR DOMAIN ZINC FINGER PROTEIN"/>
    <property type="match status" value="1"/>
</dbReference>
<evidence type="ECO:0000256" key="7">
    <source>
        <dbReference type="ARBA" id="ARBA00023015"/>
    </source>
</evidence>
<feature type="region of interest" description="Disordered" evidence="12">
    <location>
        <begin position="525"/>
        <end position="551"/>
    </location>
</feature>
<keyword evidence="5 11" id="KW-0863">Zinc-finger</keyword>
<evidence type="ECO:0000313" key="15">
    <source>
        <dbReference type="Proteomes" id="UP001201812"/>
    </source>
</evidence>
<protein>
    <submittedName>
        <fullName evidence="14">Zinc-finger double domain-containing protein</fullName>
    </submittedName>
</protein>
<dbReference type="PANTHER" id="PTHR16515:SF49">
    <property type="entry name" value="GASTRULA ZINC FINGER PROTEIN XLCGF49.1-LIKE-RELATED"/>
    <property type="match status" value="1"/>
</dbReference>
<dbReference type="FunFam" id="3.30.160.60:FF:001249">
    <property type="entry name" value="CTCF"/>
    <property type="match status" value="1"/>
</dbReference>
<feature type="compositionally biased region" description="Low complexity" evidence="12">
    <location>
        <begin position="582"/>
        <end position="599"/>
    </location>
</feature>
<evidence type="ECO:0000259" key="13">
    <source>
        <dbReference type="PROSITE" id="PS50157"/>
    </source>
</evidence>
<feature type="domain" description="C2H2-type" evidence="13">
    <location>
        <begin position="1150"/>
        <end position="1177"/>
    </location>
</feature>
<feature type="compositionally biased region" description="Low complexity" evidence="12">
    <location>
        <begin position="920"/>
        <end position="937"/>
    </location>
</feature>
<feature type="compositionally biased region" description="Low complexity" evidence="12">
    <location>
        <begin position="531"/>
        <end position="550"/>
    </location>
</feature>
<feature type="region of interest" description="Disordered" evidence="12">
    <location>
        <begin position="580"/>
        <end position="631"/>
    </location>
</feature>
<keyword evidence="3" id="KW-0479">Metal-binding</keyword>
<dbReference type="FunFam" id="3.30.160.60:FF:001370">
    <property type="entry name" value="Zinc finger protein"/>
    <property type="match status" value="2"/>
</dbReference>
<evidence type="ECO:0000256" key="3">
    <source>
        <dbReference type="ARBA" id="ARBA00022723"/>
    </source>
</evidence>
<sequence>MKLFEEQSYSDFQYREEHQKSKACSEVTSPLQTKNCVVDAGTNASDESGPGECASNILTPLPGVPKSREENDPSSAVHIDTTTQVAQDQQIAMQIFDENEPISTRCSLSETEVNELTCGNRLVDGTCLHALLCFMAVNSKTSAMVVSPIYMESFFHGRPEVQVDISPLTNLFQYPTHELWKVAIIPTMPYEGHWTMSIYRRGDNAIRHFDSYENNRNLKQDIINRIIYAVEQLLYSEGNTIPYLYVDEFTSKSKHINLQPISDITTCGFRAALVAECFLQDGGQTNNCFLSHFNIDTEKTRLLRMLNGLLDGELPVYEKRCVPTKGNGAESSRKTNSKGIKKKYFEEQSYSDFQYREEHQKSKACPGVTSPLPTKNCVVDAGTNASDESGPGECASNILTPLPGVPNTREKNHPSSTVDTNKEENDVDYGNDLSDIESSLSELSIDEEDNYQNGIGGVTPRKRRSMVDLSNIETPNKKANKSCNDITNSTDNEERKKLIIEHLEKEAESLKKKLAEALCTMNKYANDKSSSKPNKNPSTTKPNPNSGSSTRFQRKFISSEEQDGNYTTLEIDDEINPIEEASSSTSNNSSRTTNSNPNPAKGVSNILTPFGWEDSRDGEEAASDQPLTPRQKFGKAFKPEYDEEILPTHVYALIQPKKWKRASSVEEKAKAIFYIGITEIPKLRFIDHKGKKIEKDFGIIILFRNCDEPLFYEHALHTGRVRFSDEFLSNPGVATSRKCERTEKLKRMRENPLLVEQIGMQAYDILDNDPKIYYKSTIKEFAFEFKCWFSMEKNISLTDDSKRLRCFHENQYQEDSDVDYGNDLSDIESSLSELSIDEESDYEIGIGGVAPRKRRSMVDSRHIERPNKNVNRSYNDIRNSTDNEEPNTMRIIQLRREVESLNKRLADVLYTINKYTKEASSSTSNNSSRTTNSNPNPAKGVSNILTPFGWEDSRDGEEAASDQPLTPRQKFGKAFKPEYDEEIHPMYIYALVRPHEWEKASSVEEKAKAIFYIGLTGNATIRYYQHTRGKEDKGDFGMIILFPNCEEALFHEHALHTGRIRFSDQFQSIPGTGDKPERMEALTKMRQNPLLVEEIGMQAYDIIDSGPKVYDKSTITELAIELKCSECAYATTDPSSLNRHMRTHTGEKPFKCTECAYATATSSDLNKHMLTHTREKPFKCSECAYTTTTSSNLERHTRTHTGEKPYKCSECSQAYTTSSDLTRHMLTHTGEKPFKCPECSHTTTTSWALKIHTRTHTGEKPFKCSECSQAYTTSSDLTRHMRTHTGEKPFKCSKCEYAFRNSSDLNRHFIRKHK</sequence>
<feature type="region of interest" description="Disordered" evidence="12">
    <location>
        <begin position="918"/>
        <end position="947"/>
    </location>
</feature>
<evidence type="ECO:0000256" key="9">
    <source>
        <dbReference type="ARBA" id="ARBA00023163"/>
    </source>
</evidence>
<keyword evidence="6" id="KW-0862">Zinc</keyword>
<dbReference type="Gene3D" id="3.30.160.60">
    <property type="entry name" value="Classic Zinc Finger"/>
    <property type="match status" value="7"/>
</dbReference>
<feature type="domain" description="C2H2-type" evidence="13">
    <location>
        <begin position="1262"/>
        <end position="1289"/>
    </location>
</feature>
<keyword evidence="7" id="KW-0805">Transcription regulation</keyword>
<evidence type="ECO:0000256" key="5">
    <source>
        <dbReference type="ARBA" id="ARBA00022771"/>
    </source>
</evidence>
<dbReference type="SUPFAM" id="SSF57667">
    <property type="entry name" value="beta-beta-alpha zinc fingers"/>
    <property type="match status" value="4"/>
</dbReference>
<evidence type="ECO:0000256" key="1">
    <source>
        <dbReference type="ARBA" id="ARBA00004123"/>
    </source>
</evidence>
<dbReference type="FunFam" id="3.30.160.60:FF:000176">
    <property type="entry name" value="zinc finger protein 70"/>
    <property type="match status" value="1"/>
</dbReference>
<dbReference type="Pfam" id="PF00096">
    <property type="entry name" value="zf-C2H2"/>
    <property type="match status" value="4"/>
</dbReference>
<evidence type="ECO:0000256" key="11">
    <source>
        <dbReference type="PROSITE-ProRule" id="PRU00042"/>
    </source>
</evidence>
<dbReference type="Proteomes" id="UP001201812">
    <property type="component" value="Unassembled WGS sequence"/>
</dbReference>
<organism evidence="14 15">
    <name type="scientific">Ditylenchus destructor</name>
    <dbReference type="NCBI Taxonomy" id="166010"/>
    <lineage>
        <taxon>Eukaryota</taxon>
        <taxon>Metazoa</taxon>
        <taxon>Ecdysozoa</taxon>
        <taxon>Nematoda</taxon>
        <taxon>Chromadorea</taxon>
        <taxon>Rhabditida</taxon>
        <taxon>Tylenchina</taxon>
        <taxon>Tylenchomorpha</taxon>
        <taxon>Sphaerularioidea</taxon>
        <taxon>Anguinidae</taxon>
        <taxon>Anguininae</taxon>
        <taxon>Ditylenchus</taxon>
    </lineage>
</organism>
<dbReference type="GO" id="GO:0005634">
    <property type="term" value="C:nucleus"/>
    <property type="evidence" value="ECO:0007669"/>
    <property type="project" value="UniProtKB-SubCell"/>
</dbReference>
<dbReference type="FunFam" id="3.30.160.60:FF:001290">
    <property type="entry name" value="Zinc finger 45-like"/>
    <property type="match status" value="1"/>
</dbReference>
<dbReference type="SMART" id="SM00355">
    <property type="entry name" value="ZnF_C2H2"/>
    <property type="match status" value="7"/>
</dbReference>
<gene>
    <name evidence="14" type="ORF">DdX_00177</name>
</gene>
<comment type="caution">
    <text evidence="14">The sequence shown here is derived from an EMBL/GenBank/DDBJ whole genome shotgun (WGS) entry which is preliminary data.</text>
</comment>
<dbReference type="GO" id="GO:0010468">
    <property type="term" value="P:regulation of gene expression"/>
    <property type="evidence" value="ECO:0007669"/>
    <property type="project" value="TreeGrafter"/>
</dbReference>
<evidence type="ECO:0000256" key="10">
    <source>
        <dbReference type="ARBA" id="ARBA00023242"/>
    </source>
</evidence>
<dbReference type="InterPro" id="IPR050331">
    <property type="entry name" value="Zinc_finger"/>
</dbReference>
<dbReference type="FunFam" id="3.30.160.60:FF:000202">
    <property type="entry name" value="Zinc finger protein 574"/>
    <property type="match status" value="1"/>
</dbReference>
<dbReference type="FunFam" id="3.30.160.60:FF:000303">
    <property type="entry name" value="Zinc finger protein 41"/>
    <property type="match status" value="1"/>
</dbReference>
<name>A0AAD4NGI1_9BILA</name>
<dbReference type="InterPro" id="IPR036236">
    <property type="entry name" value="Znf_C2H2_sf"/>
</dbReference>
<dbReference type="GO" id="GO:1990837">
    <property type="term" value="F:sequence-specific double-stranded DNA binding"/>
    <property type="evidence" value="ECO:0007669"/>
    <property type="project" value="UniProtKB-ARBA"/>
</dbReference>